<comment type="caution">
    <text evidence="2">The sequence shown here is derived from an EMBL/GenBank/DDBJ whole genome shotgun (WGS) entry which is preliminary data.</text>
</comment>
<accession>A0A0C2JQA9</accession>
<sequence>MFIMVESELTEIDTVTSLSTSRLLLFGVLGHGAPLMAHESKRCRVRVQALIGPYFCFTREMDRRHVKAFFVLGSLIYCLTSSFLPLSNCGYRWCQVMKVICKPICESHKLSLTLMSPSCRLACHLLPLIIVCLLFCKLFFFAILACIERMAFHQLVKLDEHVVLYMQQFATRGTLEGQTKAKCMTSVSQI</sequence>
<organism evidence="2 3">
    <name type="scientific">Thelohanellus kitauei</name>
    <name type="common">Myxosporean</name>
    <dbReference type="NCBI Taxonomy" id="669202"/>
    <lineage>
        <taxon>Eukaryota</taxon>
        <taxon>Metazoa</taxon>
        <taxon>Cnidaria</taxon>
        <taxon>Myxozoa</taxon>
        <taxon>Myxosporea</taxon>
        <taxon>Bivalvulida</taxon>
        <taxon>Platysporina</taxon>
        <taxon>Myxobolidae</taxon>
        <taxon>Thelohanellus</taxon>
    </lineage>
</organism>
<dbReference type="EMBL" id="JWZT01001719">
    <property type="protein sequence ID" value="KII71558.1"/>
    <property type="molecule type" value="Genomic_DNA"/>
</dbReference>
<name>A0A0C2JQA9_THEKT</name>
<feature type="transmembrane region" description="Helical" evidence="1">
    <location>
        <begin position="125"/>
        <end position="147"/>
    </location>
</feature>
<keyword evidence="1" id="KW-1133">Transmembrane helix</keyword>
<keyword evidence="3" id="KW-1185">Reference proteome</keyword>
<feature type="transmembrane region" description="Helical" evidence="1">
    <location>
        <begin position="68"/>
        <end position="87"/>
    </location>
</feature>
<gene>
    <name evidence="2" type="ORF">RF11_00800</name>
</gene>
<evidence type="ECO:0000313" key="3">
    <source>
        <dbReference type="Proteomes" id="UP000031668"/>
    </source>
</evidence>
<keyword evidence="1" id="KW-0472">Membrane</keyword>
<protein>
    <submittedName>
        <fullName evidence="2">Uncharacterized protein</fullName>
    </submittedName>
</protein>
<evidence type="ECO:0000313" key="2">
    <source>
        <dbReference type="EMBL" id="KII71558.1"/>
    </source>
</evidence>
<keyword evidence="1" id="KW-0812">Transmembrane</keyword>
<evidence type="ECO:0000256" key="1">
    <source>
        <dbReference type="SAM" id="Phobius"/>
    </source>
</evidence>
<proteinExistence type="predicted"/>
<dbReference type="AlphaFoldDB" id="A0A0C2JQA9"/>
<reference evidence="2 3" key="1">
    <citation type="journal article" date="2014" name="Genome Biol. Evol.">
        <title>The genome of the myxosporean Thelohanellus kitauei shows adaptations to nutrient acquisition within its fish host.</title>
        <authorList>
            <person name="Yang Y."/>
            <person name="Xiong J."/>
            <person name="Zhou Z."/>
            <person name="Huo F."/>
            <person name="Miao W."/>
            <person name="Ran C."/>
            <person name="Liu Y."/>
            <person name="Zhang J."/>
            <person name="Feng J."/>
            <person name="Wang M."/>
            <person name="Wang M."/>
            <person name="Wang L."/>
            <person name="Yao B."/>
        </authorList>
    </citation>
    <scope>NUCLEOTIDE SEQUENCE [LARGE SCALE GENOMIC DNA]</scope>
    <source>
        <strain evidence="2">Wuqing</strain>
    </source>
</reference>
<dbReference type="Proteomes" id="UP000031668">
    <property type="component" value="Unassembled WGS sequence"/>
</dbReference>